<keyword evidence="3" id="KW-0496">Mitochondrion</keyword>
<keyword evidence="1" id="KW-0472">Membrane</keyword>
<dbReference type="EMBL" id="CDSF01000001">
    <property type="protein sequence ID" value="CEO94321.1"/>
    <property type="molecule type" value="Genomic_DNA"/>
</dbReference>
<accession>A0A0G4IGI5</accession>
<evidence type="ECO:0000313" key="4">
    <source>
        <dbReference type="Proteomes" id="UP000039324"/>
    </source>
</evidence>
<reference evidence="3 5" key="2">
    <citation type="submission" date="2018-03" db="EMBL/GenBank/DDBJ databases">
        <authorList>
            <person name="Fogelqvist J."/>
        </authorList>
    </citation>
    <scope>NUCLEOTIDE SEQUENCE [LARGE SCALE GENOMIC DNA]</scope>
</reference>
<dbReference type="AlphaFoldDB" id="A0A0G4IGI5"/>
<evidence type="ECO:0000313" key="3">
    <source>
        <dbReference type="EMBL" id="SPQ96671.1"/>
    </source>
</evidence>
<keyword evidence="1" id="KW-0812">Transmembrane</keyword>
<geneLocation type="mitochondrion" evidence="3"/>
<reference evidence="2 4" key="1">
    <citation type="submission" date="2015-02" db="EMBL/GenBank/DDBJ databases">
        <authorList>
            <person name="Chooi Y.-H."/>
        </authorList>
    </citation>
    <scope>NUCLEOTIDE SEQUENCE [LARGE SCALE GENOMIC DNA]</scope>
    <source>
        <strain evidence="2">E3</strain>
    </source>
</reference>
<dbReference type="Pfam" id="PF03385">
    <property type="entry name" value="STELLO"/>
    <property type="match status" value="1"/>
</dbReference>
<feature type="transmembrane region" description="Helical" evidence="1">
    <location>
        <begin position="34"/>
        <end position="54"/>
    </location>
</feature>
<dbReference type="PANTHER" id="PTHR31362">
    <property type="entry name" value="GLYCOSYLTRANSFERASE STELLO1-RELATED"/>
    <property type="match status" value="1"/>
</dbReference>
<evidence type="ECO:0000256" key="1">
    <source>
        <dbReference type="SAM" id="Phobius"/>
    </source>
</evidence>
<proteinExistence type="predicted"/>
<dbReference type="OMA" id="HTMAPFN"/>
<dbReference type="InterPro" id="IPR005049">
    <property type="entry name" value="STL-like"/>
</dbReference>
<keyword evidence="4" id="KW-1185">Reference proteome</keyword>
<name>A0A0G4IGI5_PLABS</name>
<dbReference type="STRING" id="37360.A0A0G4IGI5"/>
<evidence type="ECO:0000313" key="5">
    <source>
        <dbReference type="Proteomes" id="UP000290189"/>
    </source>
</evidence>
<dbReference type="PANTHER" id="PTHR31362:SF0">
    <property type="entry name" value="EXOSTOSIN DOMAIN-CONTAINING PROTEIN-RELATED"/>
    <property type="match status" value="1"/>
</dbReference>
<evidence type="ECO:0000313" key="2">
    <source>
        <dbReference type="EMBL" id="CEO94321.1"/>
    </source>
</evidence>
<dbReference type="OrthoDB" id="6083607at2759"/>
<protein>
    <submittedName>
        <fullName evidence="2">Uncharacterized protein</fullName>
    </submittedName>
</protein>
<sequence>MALRSVDDDEESTISRFSRGRVVDPMASIATRKAAVTVAAGTVLALVVLNAIAVRRANAPPSWAVSPDDASSSATSGKLFSGVAFRTFPVDSVKFDGESLSASGAKSSFASGDNPQCKQWSVVTTIFEPSDAVKKQANLGPDWCIVIVGDRKSPPVYHVEGSSTIVYLDANDQETFGKEFPEFFSTLNWNHFGRKNVGFLYAIAHGAQAIWDFDDDNILKDHADIKVPGEDEDYSVDLPKDHDFPTYNPYVKMGAPHSPSWPRGIPLTHIKDSGSWKSSLQRARVKGRDVALIQSLADHDPDMDAIYRLTMPLPFNFQPPSDAAPIVLPPKTLAPLNAQACLFRRAAFWMLLLPVTVHGRVSDIWRGYAGQRLLWDLGLHVIFSPPIVDQFRNPHSYLADFDSEIPLYTRAGALVEFLHQWSSAATTLPGRVEQLWIALYERGYVEMKDVVLVQHWLQALTDVGYEFPGLPTAQP</sequence>
<keyword evidence="1" id="KW-1133">Transmembrane helix</keyword>
<dbReference type="Proteomes" id="UP000290189">
    <property type="component" value="Unassembled WGS sequence"/>
</dbReference>
<gene>
    <name evidence="2" type="ORF">PBRA_000107</name>
    <name evidence="3" type="ORF">PLBR_LOCUS3886</name>
</gene>
<dbReference type="EMBL" id="OVEO01000006">
    <property type="protein sequence ID" value="SPQ96671.1"/>
    <property type="molecule type" value="Genomic_DNA"/>
</dbReference>
<dbReference type="Proteomes" id="UP000039324">
    <property type="component" value="Unassembled WGS sequence"/>
</dbReference>
<organism evidence="2 4">
    <name type="scientific">Plasmodiophora brassicae</name>
    <name type="common">Clubroot disease agent</name>
    <dbReference type="NCBI Taxonomy" id="37360"/>
    <lineage>
        <taxon>Eukaryota</taxon>
        <taxon>Sar</taxon>
        <taxon>Rhizaria</taxon>
        <taxon>Endomyxa</taxon>
        <taxon>Phytomyxea</taxon>
        <taxon>Plasmodiophorida</taxon>
        <taxon>Plasmodiophoridae</taxon>
        <taxon>Plasmodiophora</taxon>
    </lineage>
</organism>